<comment type="caution">
    <text evidence="1">The sequence shown here is derived from an EMBL/GenBank/DDBJ whole genome shotgun (WGS) entry which is preliminary data.</text>
</comment>
<dbReference type="Gene3D" id="3.30.300.30">
    <property type="match status" value="1"/>
</dbReference>
<dbReference type="AlphaFoldDB" id="A0A9P4UJN1"/>
<dbReference type="Proteomes" id="UP000799764">
    <property type="component" value="Unassembled WGS sequence"/>
</dbReference>
<accession>A0A9P4UJN1</accession>
<protein>
    <recommendedName>
        <fullName evidence="3">AMP-binding enzyme C-terminal domain-containing protein</fullName>
    </recommendedName>
</protein>
<sequence length="71" mass="8249">MTSPRPWHCVLPRAVDSLPWLHVRSNYKQLRGGVRFVDELPKNAVGKILRRELRNEAKAEEEEEGVVKSRL</sequence>
<keyword evidence="2" id="KW-1185">Reference proteome</keyword>
<evidence type="ECO:0008006" key="3">
    <source>
        <dbReference type="Google" id="ProtNLM"/>
    </source>
</evidence>
<proteinExistence type="predicted"/>
<dbReference type="OrthoDB" id="10253869at2759"/>
<dbReference type="InterPro" id="IPR045851">
    <property type="entry name" value="AMP-bd_C_sf"/>
</dbReference>
<evidence type="ECO:0000313" key="2">
    <source>
        <dbReference type="Proteomes" id="UP000799764"/>
    </source>
</evidence>
<dbReference type="EMBL" id="MU001492">
    <property type="protein sequence ID" value="KAF2451492.1"/>
    <property type="molecule type" value="Genomic_DNA"/>
</dbReference>
<name>A0A9P4UJN1_9PLEO</name>
<dbReference type="SUPFAM" id="SSF56801">
    <property type="entry name" value="Acetyl-CoA synthetase-like"/>
    <property type="match status" value="1"/>
</dbReference>
<organism evidence="1 2">
    <name type="scientific">Karstenula rhodostoma CBS 690.94</name>
    <dbReference type="NCBI Taxonomy" id="1392251"/>
    <lineage>
        <taxon>Eukaryota</taxon>
        <taxon>Fungi</taxon>
        <taxon>Dikarya</taxon>
        <taxon>Ascomycota</taxon>
        <taxon>Pezizomycotina</taxon>
        <taxon>Dothideomycetes</taxon>
        <taxon>Pleosporomycetidae</taxon>
        <taxon>Pleosporales</taxon>
        <taxon>Massarineae</taxon>
        <taxon>Didymosphaeriaceae</taxon>
        <taxon>Karstenula</taxon>
    </lineage>
</organism>
<reference evidence="1" key="1">
    <citation type="journal article" date="2020" name="Stud. Mycol.">
        <title>101 Dothideomycetes genomes: a test case for predicting lifestyles and emergence of pathogens.</title>
        <authorList>
            <person name="Haridas S."/>
            <person name="Albert R."/>
            <person name="Binder M."/>
            <person name="Bloem J."/>
            <person name="Labutti K."/>
            <person name="Salamov A."/>
            <person name="Andreopoulos B."/>
            <person name="Baker S."/>
            <person name="Barry K."/>
            <person name="Bills G."/>
            <person name="Bluhm B."/>
            <person name="Cannon C."/>
            <person name="Castanera R."/>
            <person name="Culley D."/>
            <person name="Daum C."/>
            <person name="Ezra D."/>
            <person name="Gonzalez J."/>
            <person name="Henrissat B."/>
            <person name="Kuo A."/>
            <person name="Liang C."/>
            <person name="Lipzen A."/>
            <person name="Lutzoni F."/>
            <person name="Magnuson J."/>
            <person name="Mondo S."/>
            <person name="Nolan M."/>
            <person name="Ohm R."/>
            <person name="Pangilinan J."/>
            <person name="Park H.-J."/>
            <person name="Ramirez L."/>
            <person name="Alfaro M."/>
            <person name="Sun H."/>
            <person name="Tritt A."/>
            <person name="Yoshinaga Y."/>
            <person name="Zwiers L.-H."/>
            <person name="Turgeon B."/>
            <person name="Goodwin S."/>
            <person name="Spatafora J."/>
            <person name="Crous P."/>
            <person name="Grigoriev I."/>
        </authorList>
    </citation>
    <scope>NUCLEOTIDE SEQUENCE</scope>
    <source>
        <strain evidence="1">CBS 690.94</strain>
    </source>
</reference>
<evidence type="ECO:0000313" key="1">
    <source>
        <dbReference type="EMBL" id="KAF2451492.1"/>
    </source>
</evidence>
<gene>
    <name evidence="1" type="ORF">P171DRAFT_425992</name>
</gene>